<gene>
    <name evidence="1" type="ORF">V1517DRAFT_323398</name>
</gene>
<protein>
    <submittedName>
        <fullName evidence="1">Mitochondrial carrier</fullName>
    </submittedName>
</protein>
<accession>A0ACC3TP02</accession>
<comment type="caution">
    <text evidence="1">The sequence shown here is derived from an EMBL/GenBank/DDBJ whole genome shotgun (WGS) entry which is preliminary data.</text>
</comment>
<evidence type="ECO:0000313" key="1">
    <source>
        <dbReference type="EMBL" id="KAK9322410.1"/>
    </source>
</evidence>
<sequence>MDKHPILIPLLSGAAAGTCTDLFFFPIDTLKTRIQAKGGFFRNGGWTGMYRGVGSAIVGSAPGASLFFLTYDNLNRALWPIFSSYVASPALAHGLTHMTAASFGEIAACTVRVPTEVIKQRAQAAQYHSSLAALKSVLSNQTGEGVFRGLYRGYSTTIMREIPFTMIQFPLYEGLKRMTARQAGRESANPVEGAVCGSIAGGVAAATTTPLDVLKTRIMLSDKRVSVGHLVREIIADDGLVGFFKGVGPRTMWISAGGAVFLGVYEAAKNLVTAVVVA</sequence>
<evidence type="ECO:0000313" key="2">
    <source>
        <dbReference type="Proteomes" id="UP001489719"/>
    </source>
</evidence>
<proteinExistence type="predicted"/>
<dbReference type="Proteomes" id="UP001489719">
    <property type="component" value="Unassembled WGS sequence"/>
</dbReference>
<organism evidence="1 2">
    <name type="scientific">Lipomyces orientalis</name>
    <dbReference type="NCBI Taxonomy" id="1233043"/>
    <lineage>
        <taxon>Eukaryota</taxon>
        <taxon>Fungi</taxon>
        <taxon>Dikarya</taxon>
        <taxon>Ascomycota</taxon>
        <taxon>Saccharomycotina</taxon>
        <taxon>Lipomycetes</taxon>
        <taxon>Lipomycetales</taxon>
        <taxon>Lipomycetaceae</taxon>
        <taxon>Lipomyces</taxon>
    </lineage>
</organism>
<reference evidence="2" key="1">
    <citation type="journal article" date="2024" name="Front. Bioeng. Biotechnol.">
        <title>Genome-scale model development and genomic sequencing of the oleaginous clade Lipomyces.</title>
        <authorList>
            <person name="Czajka J.J."/>
            <person name="Han Y."/>
            <person name="Kim J."/>
            <person name="Mondo S.J."/>
            <person name="Hofstad B.A."/>
            <person name="Robles A."/>
            <person name="Haridas S."/>
            <person name="Riley R."/>
            <person name="LaButti K."/>
            <person name="Pangilinan J."/>
            <person name="Andreopoulos W."/>
            <person name="Lipzen A."/>
            <person name="Yan J."/>
            <person name="Wang M."/>
            <person name="Ng V."/>
            <person name="Grigoriev I.V."/>
            <person name="Spatafora J.W."/>
            <person name="Magnuson J.K."/>
            <person name="Baker S.E."/>
            <person name="Pomraning K.R."/>
        </authorList>
    </citation>
    <scope>NUCLEOTIDE SEQUENCE [LARGE SCALE GENOMIC DNA]</scope>
    <source>
        <strain evidence="2">CBS 10300</strain>
    </source>
</reference>
<dbReference type="EMBL" id="MU970077">
    <property type="protein sequence ID" value="KAK9322410.1"/>
    <property type="molecule type" value="Genomic_DNA"/>
</dbReference>
<name>A0ACC3TP02_9ASCO</name>
<keyword evidence="2" id="KW-1185">Reference proteome</keyword>